<feature type="compositionally biased region" description="Polar residues" evidence="1">
    <location>
        <begin position="47"/>
        <end position="63"/>
    </location>
</feature>
<proteinExistence type="predicted"/>
<dbReference type="Proteomes" id="UP001227230">
    <property type="component" value="Chromosome 18"/>
</dbReference>
<feature type="region of interest" description="Disordered" evidence="1">
    <location>
        <begin position="38"/>
        <end position="63"/>
    </location>
</feature>
<dbReference type="EMBL" id="CP126665">
    <property type="protein sequence ID" value="WKA10770.1"/>
    <property type="molecule type" value="Genomic_DNA"/>
</dbReference>
<protein>
    <submittedName>
        <fullName evidence="2">Uncharacterized protein</fullName>
    </submittedName>
</protein>
<evidence type="ECO:0000313" key="2">
    <source>
        <dbReference type="EMBL" id="WKA10770.1"/>
    </source>
</evidence>
<organism evidence="2 3">
    <name type="scientific">Vitis vinifera</name>
    <name type="common">Grape</name>
    <dbReference type="NCBI Taxonomy" id="29760"/>
    <lineage>
        <taxon>Eukaryota</taxon>
        <taxon>Viridiplantae</taxon>
        <taxon>Streptophyta</taxon>
        <taxon>Embryophyta</taxon>
        <taxon>Tracheophyta</taxon>
        <taxon>Spermatophyta</taxon>
        <taxon>Magnoliopsida</taxon>
        <taxon>eudicotyledons</taxon>
        <taxon>Gunneridae</taxon>
        <taxon>Pentapetalae</taxon>
        <taxon>rosids</taxon>
        <taxon>Vitales</taxon>
        <taxon>Vitaceae</taxon>
        <taxon>Viteae</taxon>
        <taxon>Vitis</taxon>
    </lineage>
</organism>
<gene>
    <name evidence="2" type="ORF">VitviT2T_028325</name>
</gene>
<accession>A0ABY9DVW3</accession>
<evidence type="ECO:0000313" key="3">
    <source>
        <dbReference type="Proteomes" id="UP001227230"/>
    </source>
</evidence>
<reference evidence="2 3" key="1">
    <citation type="journal article" date="2023" name="Hortic Res">
        <title>The complete reference genome for grapevine (Vitis vinifera L.) genetics and breeding.</title>
        <authorList>
            <person name="Shi X."/>
            <person name="Cao S."/>
            <person name="Wang X."/>
            <person name="Huang S."/>
            <person name="Wang Y."/>
            <person name="Liu Z."/>
            <person name="Liu W."/>
            <person name="Leng X."/>
            <person name="Peng Y."/>
            <person name="Wang N."/>
            <person name="Wang Y."/>
            <person name="Ma Z."/>
            <person name="Xu X."/>
            <person name="Zhang F."/>
            <person name="Xue H."/>
            <person name="Zhong H."/>
            <person name="Wang Y."/>
            <person name="Zhang K."/>
            <person name="Velt A."/>
            <person name="Avia K."/>
            <person name="Holtgrawe D."/>
            <person name="Grimplet J."/>
            <person name="Matus J.T."/>
            <person name="Ware D."/>
            <person name="Wu X."/>
            <person name="Wang H."/>
            <person name="Liu C."/>
            <person name="Fang Y."/>
            <person name="Rustenholz C."/>
            <person name="Cheng Z."/>
            <person name="Xiao H."/>
            <person name="Zhou Y."/>
        </authorList>
    </citation>
    <scope>NUCLEOTIDE SEQUENCE [LARGE SCALE GENOMIC DNA]</scope>
    <source>
        <strain evidence="3">cv. Pinot noir / PN40024</strain>
        <tissue evidence="2">Leaf</tissue>
    </source>
</reference>
<keyword evidence="3" id="KW-1185">Reference proteome</keyword>
<evidence type="ECO:0000256" key="1">
    <source>
        <dbReference type="SAM" id="MobiDB-lite"/>
    </source>
</evidence>
<name>A0ABY9DVW3_VITVI</name>
<sequence length="98" mass="10776">MDPALLNGYSFGRLCGDSSEPLQQQFDQHQQPLIQGDRYGMNIADPSGTSNSSNTVTPVGSRMDAQNLNPVSLQSISRANSTLITIFQICTMHDRLYI</sequence>